<feature type="region of interest" description="Disordered" evidence="1">
    <location>
        <begin position="1"/>
        <end position="82"/>
    </location>
</feature>
<dbReference type="EMBL" id="JAAOAS010000271">
    <property type="protein sequence ID" value="KAF5582231.1"/>
    <property type="molecule type" value="Genomic_DNA"/>
</dbReference>
<dbReference type="Proteomes" id="UP000546213">
    <property type="component" value="Unassembled WGS sequence"/>
</dbReference>
<keyword evidence="3" id="KW-1185">Reference proteome</keyword>
<accession>A0A8H5NWR6</accession>
<dbReference type="OrthoDB" id="10536822at2759"/>
<organism evidence="2 3">
    <name type="scientific">Fusarium pseudocircinatum</name>
    <dbReference type="NCBI Taxonomy" id="56676"/>
    <lineage>
        <taxon>Eukaryota</taxon>
        <taxon>Fungi</taxon>
        <taxon>Dikarya</taxon>
        <taxon>Ascomycota</taxon>
        <taxon>Pezizomycotina</taxon>
        <taxon>Sordariomycetes</taxon>
        <taxon>Hypocreomycetidae</taxon>
        <taxon>Hypocreales</taxon>
        <taxon>Nectriaceae</taxon>
        <taxon>Fusarium</taxon>
        <taxon>Fusarium fujikuroi species complex</taxon>
    </lineage>
</organism>
<keyword evidence="2" id="KW-0547">Nucleotide-binding</keyword>
<proteinExistence type="predicted"/>
<evidence type="ECO:0000313" key="2">
    <source>
        <dbReference type="EMBL" id="KAF5582231.1"/>
    </source>
</evidence>
<feature type="compositionally biased region" description="Basic and acidic residues" evidence="1">
    <location>
        <begin position="12"/>
        <end position="25"/>
    </location>
</feature>
<dbReference type="AlphaFoldDB" id="A0A8H5NWR6"/>
<comment type="caution">
    <text evidence="2">The sequence shown here is derived from an EMBL/GenBank/DDBJ whole genome shotgun (WGS) entry which is preliminary data.</text>
</comment>
<feature type="compositionally biased region" description="Basic and acidic residues" evidence="1">
    <location>
        <begin position="126"/>
        <end position="137"/>
    </location>
</feature>
<sequence>MRGPAPSTFPQRDSRRAPLERKRDTNAQAPISSSEPKRFQRSSSYISIPSSSDEDGAPKAKSSSRAKANHGKAEAGADPAAKATADAISEAAAEVITAKVITAKAIAVGAIADAAADPTANAIPDATRDPPRKDTAA</sequence>
<gene>
    <name evidence="2" type="ORF">FPCIR_9663</name>
</gene>
<keyword evidence="2" id="KW-0067">ATP-binding</keyword>
<dbReference type="GO" id="GO:0004386">
    <property type="term" value="F:helicase activity"/>
    <property type="evidence" value="ECO:0007669"/>
    <property type="project" value="UniProtKB-KW"/>
</dbReference>
<name>A0A8H5NWR6_9HYPO</name>
<evidence type="ECO:0000313" key="3">
    <source>
        <dbReference type="Proteomes" id="UP000546213"/>
    </source>
</evidence>
<keyword evidence="2" id="KW-0378">Hydrolase</keyword>
<evidence type="ECO:0000256" key="1">
    <source>
        <dbReference type="SAM" id="MobiDB-lite"/>
    </source>
</evidence>
<feature type="region of interest" description="Disordered" evidence="1">
    <location>
        <begin position="117"/>
        <end position="137"/>
    </location>
</feature>
<reference evidence="2 3" key="1">
    <citation type="submission" date="2020-05" db="EMBL/GenBank/DDBJ databases">
        <title>Identification and distribution of gene clusters putatively required for synthesis of sphingolipid metabolism inhibitors in phylogenetically diverse species of the filamentous fungus Fusarium.</title>
        <authorList>
            <person name="Kim H.-S."/>
            <person name="Busman M."/>
            <person name="Brown D.W."/>
            <person name="Divon H."/>
            <person name="Uhlig S."/>
            <person name="Proctor R.H."/>
        </authorList>
    </citation>
    <scope>NUCLEOTIDE SEQUENCE [LARGE SCALE GENOMIC DNA]</scope>
    <source>
        <strain evidence="2 3">NRRL 36939</strain>
    </source>
</reference>
<protein>
    <submittedName>
        <fullName evidence="2">5'-3' DNA helicase</fullName>
    </submittedName>
</protein>
<keyword evidence="2" id="KW-0347">Helicase</keyword>
<feature type="compositionally biased region" description="Low complexity" evidence="1">
    <location>
        <begin position="42"/>
        <end position="51"/>
    </location>
</feature>